<evidence type="ECO:0000313" key="2">
    <source>
        <dbReference type="Proteomes" id="UP000790709"/>
    </source>
</evidence>
<protein>
    <submittedName>
        <fullName evidence="1">Uncharacterized protein</fullName>
    </submittedName>
</protein>
<sequence>MSQFTGASSEDPLIGGAFDEDEADETLKAARKLKSTQAGMIEPEVKEGTGRPVARTTAQMGVVFKRKDVNDAVREAKEEKRNKPLKDLKATDLPFKDNTDHKLWDNLVRALLDWAGTVDDPFGTNEHPDLTERLQELWNLFFTHLPLDVTEYPAIKKLVSYF</sequence>
<proteinExistence type="predicted"/>
<keyword evidence="2" id="KW-1185">Reference proteome</keyword>
<reference evidence="1" key="1">
    <citation type="journal article" date="2021" name="New Phytol.">
        <title>Evolutionary innovations through gain and loss of genes in the ectomycorrhizal Boletales.</title>
        <authorList>
            <person name="Wu G."/>
            <person name="Miyauchi S."/>
            <person name="Morin E."/>
            <person name="Kuo A."/>
            <person name="Drula E."/>
            <person name="Varga T."/>
            <person name="Kohler A."/>
            <person name="Feng B."/>
            <person name="Cao Y."/>
            <person name="Lipzen A."/>
            <person name="Daum C."/>
            <person name="Hundley H."/>
            <person name="Pangilinan J."/>
            <person name="Johnson J."/>
            <person name="Barry K."/>
            <person name="LaButti K."/>
            <person name="Ng V."/>
            <person name="Ahrendt S."/>
            <person name="Min B."/>
            <person name="Choi I.G."/>
            <person name="Park H."/>
            <person name="Plett J.M."/>
            <person name="Magnuson J."/>
            <person name="Spatafora J.W."/>
            <person name="Nagy L.G."/>
            <person name="Henrissat B."/>
            <person name="Grigoriev I.V."/>
            <person name="Yang Z.L."/>
            <person name="Xu J."/>
            <person name="Martin F.M."/>
        </authorList>
    </citation>
    <scope>NUCLEOTIDE SEQUENCE</scope>
    <source>
        <strain evidence="1">KUC20120723A-06</strain>
    </source>
</reference>
<evidence type="ECO:0000313" key="1">
    <source>
        <dbReference type="EMBL" id="KAH7917559.1"/>
    </source>
</evidence>
<organism evidence="1 2">
    <name type="scientific">Leucogyrophana mollusca</name>
    <dbReference type="NCBI Taxonomy" id="85980"/>
    <lineage>
        <taxon>Eukaryota</taxon>
        <taxon>Fungi</taxon>
        <taxon>Dikarya</taxon>
        <taxon>Basidiomycota</taxon>
        <taxon>Agaricomycotina</taxon>
        <taxon>Agaricomycetes</taxon>
        <taxon>Agaricomycetidae</taxon>
        <taxon>Boletales</taxon>
        <taxon>Boletales incertae sedis</taxon>
        <taxon>Leucogyrophana</taxon>
    </lineage>
</organism>
<gene>
    <name evidence="1" type="ORF">BV22DRAFT_1026132</name>
</gene>
<accession>A0ACB8AWJ9</accession>
<name>A0ACB8AWJ9_9AGAM</name>
<comment type="caution">
    <text evidence="1">The sequence shown here is derived from an EMBL/GenBank/DDBJ whole genome shotgun (WGS) entry which is preliminary data.</text>
</comment>
<dbReference type="EMBL" id="MU267013">
    <property type="protein sequence ID" value="KAH7917559.1"/>
    <property type="molecule type" value="Genomic_DNA"/>
</dbReference>
<dbReference type="Proteomes" id="UP000790709">
    <property type="component" value="Unassembled WGS sequence"/>
</dbReference>